<name>M8D3L5_AEGTA</name>
<dbReference type="AlphaFoldDB" id="M8D3L5"/>
<protein>
    <recommendedName>
        <fullName evidence="1">Protein FAR1-RELATED SEQUENCE</fullName>
    </recommendedName>
</protein>
<keyword evidence="1" id="KW-0862">Zinc</keyword>
<dbReference type="EnsemblPlants" id="EMT30846">
    <property type="protein sequence ID" value="EMT30846"/>
    <property type="gene ID" value="F775_09166"/>
</dbReference>
<evidence type="ECO:0000256" key="1">
    <source>
        <dbReference type="RuleBase" id="RU367018"/>
    </source>
</evidence>
<comment type="subcellular location">
    <subcellularLocation>
        <location evidence="1">Nucleus</location>
    </subcellularLocation>
</comment>
<reference evidence="2" key="1">
    <citation type="submission" date="2015-06" db="UniProtKB">
        <authorList>
            <consortium name="EnsemblPlants"/>
        </authorList>
    </citation>
    <scope>IDENTIFICATION</scope>
</reference>
<keyword evidence="1" id="KW-0539">Nucleus</keyword>
<dbReference type="PANTHER" id="PTHR31669">
    <property type="entry name" value="PROTEIN FAR1-RELATED SEQUENCE 10-RELATED"/>
    <property type="match status" value="1"/>
</dbReference>
<sequence length="337" mass="38515">MEVAIKTELPGTVHRWCRWHVLKKAKEHLGPLYTSKSEFRSEFRKVVNHMISVEEFETAWGMLIEKYNLTITKRSFKIYDRTSPMHVFVRQYTRLQFYREPDESYQEKRTRISGAVMRTNVVIERHASKVYTRMMFGQFGENLFEGGPYQVEEVEGKNKVEYEVTISDVGGFECEYGQFTHMGMLCCHAFKVMDYVGMQEIAKRHILERDGLQFQDRQAAESNRNNIGSACVIIKVEGDMVDNANSVSASSNWDALAGLSAPSKKRCVERPCSSRENVPYEGMSKRTRFCSICKLPGHKKTTCPDRGDVSKQPFMPANSKNCGIGEQGTVAPRAPGR</sequence>
<evidence type="ECO:0000313" key="2">
    <source>
        <dbReference type="EnsemblPlants" id="EMT30846"/>
    </source>
</evidence>
<dbReference type="GO" id="GO:0008270">
    <property type="term" value="F:zinc ion binding"/>
    <property type="evidence" value="ECO:0007669"/>
    <property type="project" value="UniProtKB-UniRule"/>
</dbReference>
<accession>M8D3L5</accession>
<keyword evidence="1" id="KW-0479">Metal-binding</keyword>
<comment type="function">
    <text evidence="1">Putative transcription activator involved in regulating light control of development.</text>
</comment>
<dbReference type="GO" id="GO:0006355">
    <property type="term" value="P:regulation of DNA-templated transcription"/>
    <property type="evidence" value="ECO:0007669"/>
    <property type="project" value="UniProtKB-UniRule"/>
</dbReference>
<proteinExistence type="inferred from homology"/>
<keyword evidence="1" id="KW-0863">Zinc-finger</keyword>
<dbReference type="GO" id="GO:0005634">
    <property type="term" value="C:nucleus"/>
    <property type="evidence" value="ECO:0007669"/>
    <property type="project" value="UniProtKB-SubCell"/>
</dbReference>
<dbReference type="InterPro" id="IPR031052">
    <property type="entry name" value="FHY3/FAR1"/>
</dbReference>
<dbReference type="PANTHER" id="PTHR31669:SF307">
    <property type="entry name" value="PROTEIN FAR1-RELATED SEQUENCE"/>
    <property type="match status" value="1"/>
</dbReference>
<comment type="similarity">
    <text evidence="1">Belongs to the FHY3/FAR1 family.</text>
</comment>
<organism evidence="2">
    <name type="scientific">Aegilops tauschii</name>
    <name type="common">Tausch's goatgrass</name>
    <name type="synonym">Aegilops squarrosa</name>
    <dbReference type="NCBI Taxonomy" id="37682"/>
    <lineage>
        <taxon>Eukaryota</taxon>
        <taxon>Viridiplantae</taxon>
        <taxon>Streptophyta</taxon>
        <taxon>Embryophyta</taxon>
        <taxon>Tracheophyta</taxon>
        <taxon>Spermatophyta</taxon>
        <taxon>Magnoliopsida</taxon>
        <taxon>Liliopsida</taxon>
        <taxon>Poales</taxon>
        <taxon>Poaceae</taxon>
        <taxon>BOP clade</taxon>
        <taxon>Pooideae</taxon>
        <taxon>Triticodae</taxon>
        <taxon>Triticeae</taxon>
        <taxon>Triticinae</taxon>
        <taxon>Aegilops</taxon>
    </lineage>
</organism>